<dbReference type="EMBL" id="CAJHNJ030000030">
    <property type="protein sequence ID" value="CAG9124610.1"/>
    <property type="molecule type" value="Genomic_DNA"/>
</dbReference>
<comment type="caution">
    <text evidence="1">The sequence shown here is derived from an EMBL/GenBank/DDBJ whole genome shotgun (WGS) entry which is preliminary data.</text>
</comment>
<name>A0A8S4FBL7_PLUXY</name>
<evidence type="ECO:0000313" key="1">
    <source>
        <dbReference type="EMBL" id="CAG9124610.1"/>
    </source>
</evidence>
<keyword evidence="2" id="KW-1185">Reference proteome</keyword>
<proteinExistence type="predicted"/>
<sequence>MMSKQIESNDTHMRSSVSPEEKLVITLSYLGWTVYYKTCKGVYTPKPPTRRHSPAAWCRRLCFKNHVGDSCPRVQVGGMAGDLHAHAQLPADTPAIVT</sequence>
<organism evidence="1 2">
    <name type="scientific">Plutella xylostella</name>
    <name type="common">Diamondback moth</name>
    <name type="synonym">Plutella maculipennis</name>
    <dbReference type="NCBI Taxonomy" id="51655"/>
    <lineage>
        <taxon>Eukaryota</taxon>
        <taxon>Metazoa</taxon>
        <taxon>Ecdysozoa</taxon>
        <taxon>Arthropoda</taxon>
        <taxon>Hexapoda</taxon>
        <taxon>Insecta</taxon>
        <taxon>Pterygota</taxon>
        <taxon>Neoptera</taxon>
        <taxon>Endopterygota</taxon>
        <taxon>Lepidoptera</taxon>
        <taxon>Glossata</taxon>
        <taxon>Ditrysia</taxon>
        <taxon>Yponomeutoidea</taxon>
        <taxon>Plutellidae</taxon>
        <taxon>Plutella</taxon>
    </lineage>
</organism>
<accession>A0A8S4FBL7</accession>
<dbReference type="AlphaFoldDB" id="A0A8S4FBL7"/>
<reference evidence="1" key="1">
    <citation type="submission" date="2020-11" db="EMBL/GenBank/DDBJ databases">
        <authorList>
            <person name="Whiteford S."/>
        </authorList>
    </citation>
    <scope>NUCLEOTIDE SEQUENCE</scope>
</reference>
<evidence type="ECO:0000313" key="2">
    <source>
        <dbReference type="Proteomes" id="UP000653454"/>
    </source>
</evidence>
<gene>
    <name evidence="1" type="ORF">PLXY2_LOCUS8180</name>
</gene>
<protein>
    <submittedName>
        <fullName evidence="1">(diamondback moth) hypothetical protein</fullName>
    </submittedName>
</protein>
<dbReference type="Proteomes" id="UP000653454">
    <property type="component" value="Unassembled WGS sequence"/>
</dbReference>